<dbReference type="InterPro" id="IPR041657">
    <property type="entry name" value="HTH_17"/>
</dbReference>
<sequence length="62" mass="7256">MNDKMLTVNDVAEYLGVPKATLYAWSTRGLGPRRYRVGKHLRHRRTDVDAWLETQAQEAARW</sequence>
<reference evidence="3" key="1">
    <citation type="submission" date="2016-10" db="EMBL/GenBank/DDBJ databases">
        <authorList>
            <person name="Varghese N."/>
            <person name="Submissions S."/>
        </authorList>
    </citation>
    <scope>NUCLEOTIDE SEQUENCE [LARGE SCALE GENOMIC DNA]</scope>
    <source>
        <strain evidence="3">DSM 45422</strain>
    </source>
</reference>
<dbReference type="EMBL" id="FNOT01000004">
    <property type="protein sequence ID" value="SDX98126.1"/>
    <property type="molecule type" value="Genomic_DNA"/>
</dbReference>
<dbReference type="Pfam" id="PF12728">
    <property type="entry name" value="HTH_17"/>
    <property type="match status" value="1"/>
</dbReference>
<dbReference type="OrthoDB" id="5524782at2"/>
<dbReference type="STRING" id="1137993.SAMN05660209_01730"/>
<dbReference type="InterPro" id="IPR010093">
    <property type="entry name" value="SinI_DNA-bd"/>
</dbReference>
<dbReference type="GO" id="GO:0003677">
    <property type="term" value="F:DNA binding"/>
    <property type="evidence" value="ECO:0007669"/>
    <property type="project" value="InterPro"/>
</dbReference>
<dbReference type="SUPFAM" id="SSF46955">
    <property type="entry name" value="Putative DNA-binding domain"/>
    <property type="match status" value="1"/>
</dbReference>
<dbReference type="RefSeq" id="WP_091154788.1">
    <property type="nucleotide sequence ID" value="NZ_FNOT01000004.1"/>
</dbReference>
<dbReference type="NCBIfam" id="TIGR01764">
    <property type="entry name" value="excise"/>
    <property type="match status" value="1"/>
</dbReference>
<evidence type="ECO:0000313" key="3">
    <source>
        <dbReference type="Proteomes" id="UP000198921"/>
    </source>
</evidence>
<dbReference type="AlphaFoldDB" id="A0A1H3G4F0"/>
<protein>
    <submittedName>
        <fullName evidence="2">Transcriptional regulator, AlpA family</fullName>
    </submittedName>
</protein>
<keyword evidence="3" id="KW-1185">Reference proteome</keyword>
<dbReference type="Proteomes" id="UP000198921">
    <property type="component" value="Unassembled WGS sequence"/>
</dbReference>
<proteinExistence type="predicted"/>
<gene>
    <name evidence="2" type="ORF">SAMN05660209_01730</name>
</gene>
<organism evidence="2 3">
    <name type="scientific">Geodermatophilus africanus</name>
    <dbReference type="NCBI Taxonomy" id="1137993"/>
    <lineage>
        <taxon>Bacteria</taxon>
        <taxon>Bacillati</taxon>
        <taxon>Actinomycetota</taxon>
        <taxon>Actinomycetes</taxon>
        <taxon>Geodermatophilales</taxon>
        <taxon>Geodermatophilaceae</taxon>
        <taxon>Geodermatophilus</taxon>
    </lineage>
</organism>
<evidence type="ECO:0000313" key="2">
    <source>
        <dbReference type="EMBL" id="SDX98126.1"/>
    </source>
</evidence>
<feature type="domain" description="Helix-turn-helix" evidence="1">
    <location>
        <begin position="5"/>
        <end position="55"/>
    </location>
</feature>
<dbReference type="InterPro" id="IPR036388">
    <property type="entry name" value="WH-like_DNA-bd_sf"/>
</dbReference>
<name>A0A1H3G4F0_9ACTN</name>
<dbReference type="InterPro" id="IPR009061">
    <property type="entry name" value="DNA-bd_dom_put_sf"/>
</dbReference>
<evidence type="ECO:0000259" key="1">
    <source>
        <dbReference type="Pfam" id="PF12728"/>
    </source>
</evidence>
<dbReference type="Gene3D" id="1.10.10.10">
    <property type="entry name" value="Winged helix-like DNA-binding domain superfamily/Winged helix DNA-binding domain"/>
    <property type="match status" value="1"/>
</dbReference>
<accession>A0A1H3G4F0</accession>